<proteinExistence type="predicted"/>
<dbReference type="Proteomes" id="UP000037397">
    <property type="component" value="Unassembled WGS sequence"/>
</dbReference>
<evidence type="ECO:0008006" key="5">
    <source>
        <dbReference type="Google" id="ProtNLM"/>
    </source>
</evidence>
<evidence type="ECO:0000313" key="3">
    <source>
        <dbReference type="EMBL" id="KNX39177.1"/>
    </source>
</evidence>
<dbReference type="PATRIC" id="fig|1631356.3.peg.718"/>
<dbReference type="GO" id="GO:0016811">
    <property type="term" value="F:hydrolase activity, acting on carbon-nitrogen (but not peptide) bonds, in linear amides"/>
    <property type="evidence" value="ECO:0007669"/>
    <property type="project" value="TreeGrafter"/>
</dbReference>
<dbReference type="AlphaFoldDB" id="A0A0L6CN77"/>
<evidence type="ECO:0000313" key="4">
    <source>
        <dbReference type="Proteomes" id="UP000037397"/>
    </source>
</evidence>
<keyword evidence="1" id="KW-0862">Zinc</keyword>
<comment type="caution">
    <text evidence="3">The sequence shown here is derived from an EMBL/GenBank/DDBJ whole genome shotgun (WGS) entry which is preliminary data.</text>
</comment>
<protein>
    <recommendedName>
        <fullName evidence="5">N-acetyl-1-D-myo-inositol-2-amino-2-deoxy-alpha-D-glucopyranoside deacetylase</fullName>
    </recommendedName>
</protein>
<feature type="region of interest" description="Disordered" evidence="2">
    <location>
        <begin position="268"/>
        <end position="288"/>
    </location>
</feature>
<dbReference type="GO" id="GO:0016137">
    <property type="term" value="P:glycoside metabolic process"/>
    <property type="evidence" value="ECO:0007669"/>
    <property type="project" value="UniProtKB-ARBA"/>
</dbReference>
<dbReference type="Pfam" id="PF02585">
    <property type="entry name" value="PIG-L"/>
    <property type="match status" value="1"/>
</dbReference>
<dbReference type="InterPro" id="IPR003737">
    <property type="entry name" value="GlcNAc_PI_deacetylase-related"/>
</dbReference>
<reference evidence="4" key="1">
    <citation type="submission" date="2015-03" db="EMBL/GenBank/DDBJ databases">
        <title>Luteipulveratus halotolerans sp. nov., a novel actinobacterium (Dermacoccaceae) from Sarawak, Malaysia.</title>
        <authorList>
            <person name="Juboi H."/>
            <person name="Basik A."/>
            <person name="Shamsul S.S."/>
            <person name="Arnold P."/>
            <person name="Schmitt E.K."/>
            <person name="Sanglier J.-J."/>
            <person name="Yeo T."/>
        </authorList>
    </citation>
    <scope>NUCLEOTIDE SEQUENCE [LARGE SCALE GENOMIC DNA]</scope>
    <source>
        <strain evidence="4">C296001</strain>
    </source>
</reference>
<dbReference type="Gene3D" id="3.40.50.10320">
    <property type="entry name" value="LmbE-like"/>
    <property type="match status" value="1"/>
</dbReference>
<organism evidence="3 4">
    <name type="scientific">Luteipulveratus halotolerans</name>
    <dbReference type="NCBI Taxonomy" id="1631356"/>
    <lineage>
        <taxon>Bacteria</taxon>
        <taxon>Bacillati</taxon>
        <taxon>Actinomycetota</taxon>
        <taxon>Actinomycetes</taxon>
        <taxon>Micrococcales</taxon>
        <taxon>Dermacoccaceae</taxon>
        <taxon>Luteipulveratus</taxon>
    </lineage>
</organism>
<dbReference type="InterPro" id="IPR024078">
    <property type="entry name" value="LmbE-like_dom_sf"/>
</dbReference>
<evidence type="ECO:0000256" key="2">
    <source>
        <dbReference type="SAM" id="MobiDB-lite"/>
    </source>
</evidence>
<dbReference type="EMBL" id="LAIR01000002">
    <property type="protein sequence ID" value="KNX39177.1"/>
    <property type="molecule type" value="Genomic_DNA"/>
</dbReference>
<name>A0A0L6CN77_9MICO</name>
<sequence length="288" mass="31092">MLFVHAHPDDESLWTGVSIAHHVAAGDEVHVLTMTAGEEGEVIPAELKHLELPAGQERDPEQGSDLAGVRRDELAAAMDVMGVASWTLHEGYRDSGMVGTLSARHPRAFVSVPVDEAAAVVRAHVERCAADVVVTYDERGGYGHPDHIQTHRATVVAVREMPSPPRLFAALTPRSWAADDRAATAGVAPDVRHGWGVTLAPEPYAPELSVAPDEVVTHEVVDLAARRRQAAALQHHATQVRVLDEEFYALSNDVLARLSGREGFVELDPRDGRTVAGSGRPRRGLEGR</sequence>
<gene>
    <name evidence="3" type="ORF">VV01_03930</name>
</gene>
<dbReference type="PANTHER" id="PTHR12993">
    <property type="entry name" value="N-ACETYLGLUCOSAMINYL-PHOSPHATIDYLINOSITOL DE-N-ACETYLASE-RELATED"/>
    <property type="match status" value="1"/>
</dbReference>
<keyword evidence="4" id="KW-1185">Reference proteome</keyword>
<dbReference type="SUPFAM" id="SSF102588">
    <property type="entry name" value="LmbE-like"/>
    <property type="match status" value="1"/>
</dbReference>
<dbReference type="STRING" id="1631356.VV01_03930"/>
<dbReference type="PANTHER" id="PTHR12993:SF26">
    <property type="entry name" value="1D-MYO-INOSITOL 2-ACETAMIDO-2-DEOXY-ALPHA-D-GLUCOPYRANOSIDE DEACETYLASE"/>
    <property type="match status" value="1"/>
</dbReference>
<accession>A0A0L6CN77</accession>
<evidence type="ECO:0000256" key="1">
    <source>
        <dbReference type="ARBA" id="ARBA00022833"/>
    </source>
</evidence>